<keyword evidence="2" id="KW-1185">Reference proteome</keyword>
<organism evidence="1 2">
    <name type="scientific">Grimontia indica</name>
    <dbReference type="NCBI Taxonomy" id="1056512"/>
    <lineage>
        <taxon>Bacteria</taxon>
        <taxon>Pseudomonadati</taxon>
        <taxon>Pseudomonadota</taxon>
        <taxon>Gammaproteobacteria</taxon>
        <taxon>Vibrionales</taxon>
        <taxon>Vibrionaceae</taxon>
        <taxon>Grimontia</taxon>
    </lineage>
</organism>
<accession>R1IPV6</accession>
<sequence>MVKLMVPLKFGGGVKVNDPSLFLVMVAPSTLGLMSVT</sequence>
<dbReference type="EMBL" id="ANFM02000054">
    <property type="protein sequence ID" value="EOD77400.1"/>
    <property type="molecule type" value="Genomic_DNA"/>
</dbReference>
<name>R1IPV6_9GAMM</name>
<protein>
    <submittedName>
        <fullName evidence="1">Uncharacterized protein</fullName>
    </submittedName>
</protein>
<proteinExistence type="predicted"/>
<evidence type="ECO:0000313" key="1">
    <source>
        <dbReference type="EMBL" id="EOD77400.1"/>
    </source>
</evidence>
<gene>
    <name evidence="1" type="ORF">D515_03925</name>
</gene>
<dbReference type="Proteomes" id="UP000011223">
    <property type="component" value="Unassembled WGS sequence"/>
</dbReference>
<reference evidence="1 2" key="1">
    <citation type="journal article" date="2014" name="PLoS ONE">
        <title>Grimontia indica AK16(T), sp. nov., Isolated from a Seawater Sample Reports the Presence of Pathogenic Genes Similar to Vibrio Genus.</title>
        <authorList>
            <person name="Singh A."/>
            <person name="Vaidya B."/>
            <person name="Khatri I."/>
            <person name="Srinivas T.N."/>
            <person name="Subramanian S."/>
            <person name="Korpole S."/>
            <person name="Pinnaka A.K."/>
        </authorList>
    </citation>
    <scope>NUCLEOTIDE SEQUENCE [LARGE SCALE GENOMIC DNA]</scope>
    <source>
        <strain evidence="1 2">AK16</strain>
    </source>
</reference>
<evidence type="ECO:0000313" key="2">
    <source>
        <dbReference type="Proteomes" id="UP000011223"/>
    </source>
</evidence>
<comment type="caution">
    <text evidence="1">The sequence shown here is derived from an EMBL/GenBank/DDBJ whole genome shotgun (WGS) entry which is preliminary data.</text>
</comment>
<dbReference type="AlphaFoldDB" id="R1IPV6"/>